<name>A0A0C2FT35_9BILA</name>
<dbReference type="OrthoDB" id="67688at2759"/>
<evidence type="ECO:0000313" key="1">
    <source>
        <dbReference type="EMBL" id="KIH51760.1"/>
    </source>
</evidence>
<dbReference type="Gene3D" id="3.30.1010.10">
    <property type="entry name" value="Phosphatidylinositol 3-kinase Catalytic Subunit, Chain A, domain 4"/>
    <property type="match status" value="1"/>
</dbReference>
<accession>A0A0C2FT35</accession>
<gene>
    <name evidence="1" type="ORF">ANCDUO_18147</name>
</gene>
<organism evidence="1 2">
    <name type="scientific">Ancylostoma duodenale</name>
    <dbReference type="NCBI Taxonomy" id="51022"/>
    <lineage>
        <taxon>Eukaryota</taxon>
        <taxon>Metazoa</taxon>
        <taxon>Ecdysozoa</taxon>
        <taxon>Nematoda</taxon>
        <taxon>Chromadorea</taxon>
        <taxon>Rhabditida</taxon>
        <taxon>Rhabditina</taxon>
        <taxon>Rhabditomorpha</taxon>
        <taxon>Strongyloidea</taxon>
        <taxon>Ancylostomatidae</taxon>
        <taxon>Ancylostomatinae</taxon>
        <taxon>Ancylostoma</taxon>
    </lineage>
</organism>
<proteinExistence type="predicted"/>
<protein>
    <submittedName>
        <fullName evidence="1">Uncharacterized protein</fullName>
    </submittedName>
</protein>
<dbReference type="AlphaFoldDB" id="A0A0C2FT35"/>
<dbReference type="Proteomes" id="UP000054047">
    <property type="component" value="Unassembled WGS sequence"/>
</dbReference>
<sequence length="74" mass="8690">MDTLHRGTAEMKRQAESLRLQRQFVEDLKVLMQEAKNKHSRRDLRQSALCTLLSNARHMKELRGLHLPLDPSVR</sequence>
<keyword evidence="2" id="KW-1185">Reference proteome</keyword>
<dbReference type="EMBL" id="KN745529">
    <property type="protein sequence ID" value="KIH51760.1"/>
    <property type="molecule type" value="Genomic_DNA"/>
</dbReference>
<evidence type="ECO:0000313" key="2">
    <source>
        <dbReference type="Proteomes" id="UP000054047"/>
    </source>
</evidence>
<reference evidence="1 2" key="1">
    <citation type="submission" date="2013-12" db="EMBL/GenBank/DDBJ databases">
        <title>Draft genome of the parsitic nematode Ancylostoma duodenale.</title>
        <authorList>
            <person name="Mitreva M."/>
        </authorList>
    </citation>
    <scope>NUCLEOTIDE SEQUENCE [LARGE SCALE GENOMIC DNA]</scope>
    <source>
        <strain evidence="1 2">Zhejiang</strain>
    </source>
</reference>